<accession>A0ABT6H3X4</accession>
<evidence type="ECO:0000313" key="3">
    <source>
        <dbReference type="Proteomes" id="UP001218246"/>
    </source>
</evidence>
<keyword evidence="1" id="KW-1133">Transmembrane helix</keyword>
<organism evidence="2 3">
    <name type="scientific">Ectobacillus antri</name>
    <dbReference type="NCBI Taxonomy" id="2486280"/>
    <lineage>
        <taxon>Bacteria</taxon>
        <taxon>Bacillati</taxon>
        <taxon>Bacillota</taxon>
        <taxon>Bacilli</taxon>
        <taxon>Bacillales</taxon>
        <taxon>Bacillaceae</taxon>
        <taxon>Ectobacillus</taxon>
    </lineage>
</organism>
<name>A0ABT6H3X4_9BACI</name>
<evidence type="ECO:0008006" key="4">
    <source>
        <dbReference type="Google" id="ProtNLM"/>
    </source>
</evidence>
<evidence type="ECO:0000256" key="1">
    <source>
        <dbReference type="SAM" id="Phobius"/>
    </source>
</evidence>
<sequence>MLAFYDNIMLVACIGLCVLWIGYHIVKRFIRERKLKRLEIIAELNILLEKNKTEEK</sequence>
<evidence type="ECO:0000313" key="2">
    <source>
        <dbReference type="EMBL" id="MDG5753297.1"/>
    </source>
</evidence>
<dbReference type="EMBL" id="JARULN010000002">
    <property type="protein sequence ID" value="MDG5753297.1"/>
    <property type="molecule type" value="Genomic_DNA"/>
</dbReference>
<feature type="transmembrane region" description="Helical" evidence="1">
    <location>
        <begin position="6"/>
        <end position="26"/>
    </location>
</feature>
<keyword evidence="1" id="KW-0472">Membrane</keyword>
<protein>
    <recommendedName>
        <fullName evidence="4">DUF4083 domain-containing protein</fullName>
    </recommendedName>
</protein>
<comment type="caution">
    <text evidence="2">The sequence shown here is derived from an EMBL/GenBank/DDBJ whole genome shotgun (WGS) entry which is preliminary data.</text>
</comment>
<dbReference type="Proteomes" id="UP001218246">
    <property type="component" value="Unassembled WGS sequence"/>
</dbReference>
<keyword evidence="1" id="KW-0812">Transmembrane</keyword>
<dbReference type="RefSeq" id="WP_164464188.1">
    <property type="nucleotide sequence ID" value="NZ_JARRRY010000001.1"/>
</dbReference>
<keyword evidence="3" id="KW-1185">Reference proteome</keyword>
<reference evidence="2 3" key="1">
    <citation type="submission" date="2023-04" db="EMBL/GenBank/DDBJ databases">
        <title>Ectobacillus antri isolated from activated sludge.</title>
        <authorList>
            <person name="Yan P."/>
            <person name="Liu X."/>
        </authorList>
    </citation>
    <scope>NUCLEOTIDE SEQUENCE [LARGE SCALE GENOMIC DNA]</scope>
    <source>
        <strain evidence="2 3">C18H</strain>
    </source>
</reference>
<gene>
    <name evidence="2" type="ORF">P6P90_04700</name>
</gene>
<proteinExistence type="predicted"/>